<protein>
    <submittedName>
        <fullName evidence="2">Methyltransferase domain protein</fullName>
    </submittedName>
</protein>
<dbReference type="Proteomes" id="UP000003874">
    <property type="component" value="Unassembled WGS sequence"/>
</dbReference>
<dbReference type="Gene3D" id="3.40.50.150">
    <property type="entry name" value="Vaccinia Virus protein VP39"/>
    <property type="match status" value="1"/>
</dbReference>
<gene>
    <name evidence="2" type="ORF">HMPREF9420_1706</name>
</gene>
<evidence type="ECO:0000259" key="1">
    <source>
        <dbReference type="Pfam" id="PF08241"/>
    </source>
</evidence>
<dbReference type="GO" id="GO:0008757">
    <property type="term" value="F:S-adenosylmethionine-dependent methyltransferase activity"/>
    <property type="evidence" value="ECO:0007669"/>
    <property type="project" value="InterPro"/>
</dbReference>
<dbReference type="InterPro" id="IPR029063">
    <property type="entry name" value="SAM-dependent_MTases_sf"/>
</dbReference>
<evidence type="ECO:0000313" key="3">
    <source>
        <dbReference type="Proteomes" id="UP000003874"/>
    </source>
</evidence>
<keyword evidence="2" id="KW-0808">Transferase</keyword>
<proteinExistence type="predicted"/>
<evidence type="ECO:0000313" key="2">
    <source>
        <dbReference type="EMBL" id="EFV04149.1"/>
    </source>
</evidence>
<dbReference type="eggNOG" id="COG2226">
    <property type="taxonomic scope" value="Bacteria"/>
</dbReference>
<dbReference type="Pfam" id="PF08241">
    <property type="entry name" value="Methyltransf_11"/>
    <property type="match status" value="1"/>
</dbReference>
<dbReference type="EMBL" id="AEQO01000142">
    <property type="protein sequence ID" value="EFV04149.1"/>
    <property type="molecule type" value="Genomic_DNA"/>
</dbReference>
<reference evidence="2 3" key="1">
    <citation type="submission" date="2010-12" db="EMBL/GenBank/DDBJ databases">
        <authorList>
            <person name="Muzny D."/>
            <person name="Qin X."/>
            <person name="Deng J."/>
            <person name="Jiang H."/>
            <person name="Liu Y."/>
            <person name="Qu J."/>
            <person name="Song X.-Z."/>
            <person name="Zhang L."/>
            <person name="Thornton R."/>
            <person name="Coyle M."/>
            <person name="Francisco L."/>
            <person name="Jackson L."/>
            <person name="Javaid M."/>
            <person name="Korchina V."/>
            <person name="Kovar C."/>
            <person name="Mata R."/>
            <person name="Mathew T."/>
            <person name="Ngo R."/>
            <person name="Nguyen L."/>
            <person name="Nguyen N."/>
            <person name="Okwuonu G."/>
            <person name="Ongeri F."/>
            <person name="Pham C."/>
            <person name="Simmons D."/>
            <person name="Wilczek-Boney K."/>
            <person name="Hale W."/>
            <person name="Jakkamsetti A."/>
            <person name="Pham P."/>
            <person name="Ruth R."/>
            <person name="San Lucas F."/>
            <person name="Warren J."/>
            <person name="Zhang J."/>
            <person name="Zhao Z."/>
            <person name="Zhou C."/>
            <person name="Zhu D."/>
            <person name="Lee S."/>
            <person name="Bess C."/>
            <person name="Blankenburg K."/>
            <person name="Forbes L."/>
            <person name="Fu Q."/>
            <person name="Gubbala S."/>
            <person name="Hirani K."/>
            <person name="Jayaseelan J.C."/>
            <person name="Lara F."/>
            <person name="Munidasa M."/>
            <person name="Palculict T."/>
            <person name="Patil S."/>
            <person name="Pu L.-L."/>
            <person name="Saada N."/>
            <person name="Tang L."/>
            <person name="Weissenberger G."/>
            <person name="Zhu Y."/>
            <person name="Hemphill L."/>
            <person name="Shang Y."/>
            <person name="Youmans B."/>
            <person name="Ayvaz T."/>
            <person name="Ross M."/>
            <person name="Santibanez J."/>
            <person name="Aqrawi P."/>
            <person name="Gross S."/>
            <person name="Joshi V."/>
            <person name="Fowler G."/>
            <person name="Nazareth L."/>
            <person name="Reid J."/>
            <person name="Worley K."/>
            <person name="Petrosino J."/>
            <person name="Highlander S."/>
            <person name="Gibbs R."/>
        </authorList>
    </citation>
    <scope>NUCLEOTIDE SEQUENCE [LARGE SCALE GENOMIC DNA]</scope>
    <source>
        <strain evidence="2 3">DSM 15606</strain>
    </source>
</reference>
<dbReference type="STRING" id="888832.HMPREF9420_1706"/>
<dbReference type="CDD" id="cd02440">
    <property type="entry name" value="AdoMet_MTases"/>
    <property type="match status" value="1"/>
</dbReference>
<organism evidence="2 3">
    <name type="scientific">Segatella salivae DSM 15606</name>
    <dbReference type="NCBI Taxonomy" id="888832"/>
    <lineage>
        <taxon>Bacteria</taxon>
        <taxon>Pseudomonadati</taxon>
        <taxon>Bacteroidota</taxon>
        <taxon>Bacteroidia</taxon>
        <taxon>Bacteroidales</taxon>
        <taxon>Prevotellaceae</taxon>
        <taxon>Segatella</taxon>
    </lineage>
</organism>
<comment type="caution">
    <text evidence="2">The sequence shown here is derived from an EMBL/GenBank/DDBJ whole genome shotgun (WGS) entry which is preliminary data.</text>
</comment>
<keyword evidence="2" id="KW-0489">Methyltransferase</keyword>
<dbReference type="HOGENOM" id="CLU_039068_4_0_10"/>
<dbReference type="AlphaFoldDB" id="E6MQD8"/>
<accession>E6MQD8</accession>
<feature type="domain" description="Methyltransferase type 11" evidence="1">
    <location>
        <begin position="79"/>
        <end position="172"/>
    </location>
</feature>
<dbReference type="SUPFAM" id="SSF53335">
    <property type="entry name" value="S-adenosyl-L-methionine-dependent methyltransferases"/>
    <property type="match status" value="1"/>
</dbReference>
<name>E6MQD8_9BACT</name>
<dbReference type="GO" id="GO:0032259">
    <property type="term" value="P:methylation"/>
    <property type="evidence" value="ECO:0007669"/>
    <property type="project" value="UniProtKB-KW"/>
</dbReference>
<sequence>MQALHGVGRKKSIYNKHKIIMNNNNNKNEKTMVEKRMNMEQGHWVLAKLGKKVLRPGGKALTQAMLNAMNITPDDDVVEFAPGLGYTAKLALSRHPHSYTAVELNAEAAQRVRDNVQDDTINIVIGNASETGLPDKSASKVYGEAMLTMQSKQQKQAIIGEAARLLRPGGLYGIHEIGIFPDDTPQEVRREIESDLAKGIKTNVRPLTVADWKQLLEDNGFDISFIESKPMHLLERRRVIADEGLWNFICIVFRMLKNPVARKRVLEMRSIFRKHAHHINAICIVARKR</sequence>
<dbReference type="InterPro" id="IPR013216">
    <property type="entry name" value="Methyltransf_11"/>
</dbReference>
<keyword evidence="3" id="KW-1185">Reference proteome</keyword>